<evidence type="ECO:0000256" key="1">
    <source>
        <dbReference type="ARBA" id="ARBA00022617"/>
    </source>
</evidence>
<name>A0A1H9BHC9_9PSEU</name>
<dbReference type="GO" id="GO:0020037">
    <property type="term" value="F:heme binding"/>
    <property type="evidence" value="ECO:0007669"/>
    <property type="project" value="InterPro"/>
</dbReference>
<dbReference type="GO" id="GO:0046872">
    <property type="term" value="F:metal ion binding"/>
    <property type="evidence" value="ECO:0007669"/>
    <property type="project" value="UniProtKB-KW"/>
</dbReference>
<evidence type="ECO:0000313" key="5">
    <source>
        <dbReference type="EMBL" id="SEP88305.1"/>
    </source>
</evidence>
<protein>
    <submittedName>
        <fullName evidence="5">Cytochrome b5-like Heme/Steroid binding domain-containing protein</fullName>
    </submittedName>
</protein>
<proteinExistence type="predicted"/>
<dbReference type="AlphaFoldDB" id="A0A1H9BHC9"/>
<dbReference type="InterPro" id="IPR036400">
    <property type="entry name" value="Cyt_B5-like_heme/steroid_sf"/>
</dbReference>
<accession>A0A1H9BHC9</accession>
<keyword evidence="6" id="KW-1185">Reference proteome</keyword>
<keyword evidence="3" id="KW-0408">Iron</keyword>
<dbReference type="Pfam" id="PF00173">
    <property type="entry name" value="Cyt-b5"/>
    <property type="match status" value="1"/>
</dbReference>
<evidence type="ECO:0000259" key="4">
    <source>
        <dbReference type="PROSITE" id="PS50255"/>
    </source>
</evidence>
<dbReference type="InterPro" id="IPR001199">
    <property type="entry name" value="Cyt_B5-like_heme/steroid-bd"/>
</dbReference>
<feature type="domain" description="Cytochrome b5 heme-binding" evidence="4">
    <location>
        <begin position="1"/>
        <end position="76"/>
    </location>
</feature>
<keyword evidence="1" id="KW-0349">Heme</keyword>
<dbReference type="PROSITE" id="PS00191">
    <property type="entry name" value="CYTOCHROME_B5_1"/>
    <property type="match status" value="1"/>
</dbReference>
<sequence>MSMEDVLEKSDKSCPLIVVDNQVVDLSEFLRWHPGGLAVLLANLGRDASADFHHVSAHARPGVRKKLRQLVVAEIDDVPLPEAWISLAELLDYVRLVRNSFAVQFDTERNPVHDLIYLGQSCCHMLDDHVRALLLRFSALLDRTADPVLLQQLDNLSTDAQALVEVSLAKADAITAASHARWIQQHCVTLLDDVLACSTAAARALRTSRAETAHHVEQAISLIEHWIHNTTEAMRNDA</sequence>
<evidence type="ECO:0000256" key="2">
    <source>
        <dbReference type="ARBA" id="ARBA00022723"/>
    </source>
</evidence>
<reference evidence="6" key="1">
    <citation type="submission" date="2016-10" db="EMBL/GenBank/DDBJ databases">
        <authorList>
            <person name="Varghese N."/>
            <person name="Submissions S."/>
        </authorList>
    </citation>
    <scope>NUCLEOTIDE SEQUENCE [LARGE SCALE GENOMIC DNA]</scope>
    <source>
        <strain evidence="6">CGMCC 4.578</strain>
    </source>
</reference>
<dbReference type="PROSITE" id="PS50255">
    <property type="entry name" value="CYTOCHROME_B5_2"/>
    <property type="match status" value="1"/>
</dbReference>
<dbReference type="SMART" id="SM01117">
    <property type="entry name" value="Cyt-b5"/>
    <property type="match status" value="1"/>
</dbReference>
<gene>
    <name evidence="5" type="ORF">SAMN05216195_101485</name>
</gene>
<dbReference type="InterPro" id="IPR018506">
    <property type="entry name" value="Cyt_B5_heme-BS"/>
</dbReference>
<dbReference type="SUPFAM" id="SSF55856">
    <property type="entry name" value="Cytochrome b5-like heme/steroid binding domain"/>
    <property type="match status" value="1"/>
</dbReference>
<dbReference type="EMBL" id="FOFT01000001">
    <property type="protein sequence ID" value="SEP88305.1"/>
    <property type="molecule type" value="Genomic_DNA"/>
</dbReference>
<keyword evidence="2" id="KW-0479">Metal-binding</keyword>
<evidence type="ECO:0000313" key="6">
    <source>
        <dbReference type="Proteomes" id="UP000199028"/>
    </source>
</evidence>
<dbReference type="Gene3D" id="3.10.120.10">
    <property type="entry name" value="Cytochrome b5-like heme/steroid binding domain"/>
    <property type="match status" value="1"/>
</dbReference>
<organism evidence="5 6">
    <name type="scientific">Lentzea flaviverrucosa</name>
    <dbReference type="NCBI Taxonomy" id="200379"/>
    <lineage>
        <taxon>Bacteria</taxon>
        <taxon>Bacillati</taxon>
        <taxon>Actinomycetota</taxon>
        <taxon>Actinomycetes</taxon>
        <taxon>Pseudonocardiales</taxon>
        <taxon>Pseudonocardiaceae</taxon>
        <taxon>Lentzea</taxon>
    </lineage>
</organism>
<evidence type="ECO:0000256" key="3">
    <source>
        <dbReference type="ARBA" id="ARBA00023004"/>
    </source>
</evidence>
<dbReference type="Proteomes" id="UP000199028">
    <property type="component" value="Unassembled WGS sequence"/>
</dbReference>